<dbReference type="PANTHER" id="PTHR19303">
    <property type="entry name" value="TRANSPOSON"/>
    <property type="match status" value="1"/>
</dbReference>
<comment type="subcellular location">
    <subcellularLocation>
        <location evidence="1">Nucleus</location>
    </subcellularLocation>
</comment>
<dbReference type="GO" id="GO:0005634">
    <property type="term" value="C:nucleus"/>
    <property type="evidence" value="ECO:0007669"/>
    <property type="project" value="UniProtKB-SubCell"/>
</dbReference>
<dbReference type="PROSITE" id="PS51253">
    <property type="entry name" value="HTH_CENPB"/>
    <property type="match status" value="1"/>
</dbReference>
<dbReference type="Gene3D" id="1.10.10.60">
    <property type="entry name" value="Homeodomain-like"/>
    <property type="match status" value="2"/>
</dbReference>
<dbReference type="Pfam" id="PF03184">
    <property type="entry name" value="DDE_1"/>
    <property type="match status" value="1"/>
</dbReference>
<name>A0AA36BMT0_OCTVU</name>
<keyword evidence="7" id="KW-1185">Reference proteome</keyword>
<dbReference type="Pfam" id="PF04218">
    <property type="entry name" value="CENP-B_N"/>
    <property type="match status" value="1"/>
</dbReference>
<dbReference type="EMBL" id="OX597832">
    <property type="protein sequence ID" value="CAI9736632.1"/>
    <property type="molecule type" value="Genomic_DNA"/>
</dbReference>
<dbReference type="Pfam" id="PF03221">
    <property type="entry name" value="HTH_Tnp_Tc5"/>
    <property type="match status" value="1"/>
</dbReference>
<evidence type="ECO:0000256" key="1">
    <source>
        <dbReference type="ARBA" id="ARBA00004123"/>
    </source>
</evidence>
<evidence type="ECO:0000256" key="2">
    <source>
        <dbReference type="ARBA" id="ARBA00023125"/>
    </source>
</evidence>
<dbReference type="SUPFAM" id="SSF46689">
    <property type="entry name" value="Homeodomain-like"/>
    <property type="match status" value="2"/>
</dbReference>
<protein>
    <submittedName>
        <fullName evidence="6">Homolog</fullName>
    </submittedName>
</protein>
<dbReference type="AlphaFoldDB" id="A0AA36BMT0"/>
<dbReference type="InterPro" id="IPR006600">
    <property type="entry name" value="HTH_CenpB_DNA-bd_dom"/>
</dbReference>
<evidence type="ECO:0000259" key="5">
    <source>
        <dbReference type="PROSITE" id="PS51253"/>
    </source>
</evidence>
<dbReference type="PANTHER" id="PTHR19303:SF11">
    <property type="entry name" value="JERKY PROTEIN HOMOLOG"/>
    <property type="match status" value="1"/>
</dbReference>
<evidence type="ECO:0000313" key="6">
    <source>
        <dbReference type="EMBL" id="CAI9736632.1"/>
    </source>
</evidence>
<evidence type="ECO:0000256" key="4">
    <source>
        <dbReference type="SAM" id="MobiDB-lite"/>
    </source>
</evidence>
<dbReference type="InterPro" id="IPR009057">
    <property type="entry name" value="Homeodomain-like_sf"/>
</dbReference>
<dbReference type="InterPro" id="IPR050863">
    <property type="entry name" value="CenT-Element_Derived"/>
</dbReference>
<dbReference type="GO" id="GO:0003677">
    <property type="term" value="F:DNA binding"/>
    <property type="evidence" value="ECO:0007669"/>
    <property type="project" value="UniProtKB-KW"/>
</dbReference>
<keyword evidence="2" id="KW-0238">DNA-binding</keyword>
<dbReference type="InterPro" id="IPR007889">
    <property type="entry name" value="HTH_Psq"/>
</dbReference>
<dbReference type="SMART" id="SM00674">
    <property type="entry name" value="CENPB"/>
    <property type="match status" value="1"/>
</dbReference>
<dbReference type="InterPro" id="IPR004875">
    <property type="entry name" value="DDE_SF_endonuclease_dom"/>
</dbReference>
<keyword evidence="3" id="KW-0539">Nucleus</keyword>
<feature type="domain" description="HTH CENPB-type" evidence="5">
    <location>
        <begin position="72"/>
        <end position="144"/>
    </location>
</feature>
<organism evidence="6 7">
    <name type="scientific">Octopus vulgaris</name>
    <name type="common">Common octopus</name>
    <dbReference type="NCBI Taxonomy" id="6645"/>
    <lineage>
        <taxon>Eukaryota</taxon>
        <taxon>Metazoa</taxon>
        <taxon>Spiralia</taxon>
        <taxon>Lophotrochozoa</taxon>
        <taxon>Mollusca</taxon>
        <taxon>Cephalopoda</taxon>
        <taxon>Coleoidea</taxon>
        <taxon>Octopodiformes</taxon>
        <taxon>Octopoda</taxon>
        <taxon>Incirrata</taxon>
        <taxon>Octopodidae</taxon>
        <taxon>Octopus</taxon>
    </lineage>
</organism>
<feature type="region of interest" description="Disordered" evidence="4">
    <location>
        <begin position="476"/>
        <end position="495"/>
    </location>
</feature>
<reference evidence="6" key="1">
    <citation type="submission" date="2023-08" db="EMBL/GenBank/DDBJ databases">
        <authorList>
            <person name="Alioto T."/>
            <person name="Alioto T."/>
            <person name="Gomez Garrido J."/>
        </authorList>
    </citation>
    <scope>NUCLEOTIDE SEQUENCE</scope>
</reference>
<dbReference type="Proteomes" id="UP001162480">
    <property type="component" value="Chromosome 19"/>
</dbReference>
<accession>A0AA36BMT0</accession>
<sequence length="561" mass="64220">MSTTPEKQKRKRITLRVSEKLEIIKKMERGIKRSELMTEYNIGSSTLYDIKNSKQRLLDFTTCSEPNNKVTDRKSLHKPKCETVDKILYEWYLLQRSEGVAVSGSQLLAKAKDFKEKLGLNTSLIFSDGWLTRFKMRHGIGKLDLTAEKQPKESETAIATVYSSTFDELVNQYHLTPDQIYNADETCLYWKCLPEKISANSDEANASFSKYNKERLAVLMCANASGQHRLKLLVIGKLNRPKSLKGIMNLPVSYKTQKNAWMDKELFQNWFTHEFVPAVRLNLHDMGKPANTKCVLLLYNSKCHPLESKLVSDCGNIFACYLPANVNHLAQPMDQGIIQNFKCYYRNYFIKQLIYSELSVPDFQRQFTIKDALFGSAIAWTTVKSVSLLRAWKKFWPVFTFGPLTSDDGTEDDFDGFNVRQCTKEIKQTIQKTPLENPLHNLEDKDIEDWITVDNGIELSQISSDQDIADSVVNPENPDTATCSEDNDEEDGNETVSWSKAQSCMDTILSYFEQNPCFSMQQVMQAHMLKITMVTTEQRSAAQNDIKTILKKAMEENTSVQ</sequence>
<gene>
    <name evidence="6" type="ORF">OCTVUL_1B028631</name>
</gene>
<evidence type="ECO:0000313" key="7">
    <source>
        <dbReference type="Proteomes" id="UP001162480"/>
    </source>
</evidence>
<evidence type="ECO:0000256" key="3">
    <source>
        <dbReference type="ARBA" id="ARBA00023242"/>
    </source>
</evidence>
<proteinExistence type="predicted"/>